<dbReference type="AlphaFoldDB" id="A0A8J3ZGB0"/>
<dbReference type="RefSeq" id="WP_204005792.1">
    <property type="nucleotide sequence ID" value="NZ_BOPG01000063.1"/>
</dbReference>
<evidence type="ECO:0000256" key="1">
    <source>
        <dbReference type="SAM" id="MobiDB-lite"/>
    </source>
</evidence>
<gene>
    <name evidence="2" type="ORF">Vau01_085870</name>
</gene>
<reference evidence="2" key="1">
    <citation type="submission" date="2021-01" db="EMBL/GenBank/DDBJ databases">
        <title>Whole genome shotgun sequence of Virgisporangium aurantiacum NBRC 16421.</title>
        <authorList>
            <person name="Komaki H."/>
            <person name="Tamura T."/>
        </authorList>
    </citation>
    <scope>NUCLEOTIDE SEQUENCE</scope>
    <source>
        <strain evidence="2">NBRC 16421</strain>
    </source>
</reference>
<evidence type="ECO:0000313" key="2">
    <source>
        <dbReference type="EMBL" id="GIJ61071.1"/>
    </source>
</evidence>
<keyword evidence="3" id="KW-1185">Reference proteome</keyword>
<dbReference type="Proteomes" id="UP000612585">
    <property type="component" value="Unassembled WGS sequence"/>
</dbReference>
<dbReference type="EMBL" id="BOPG01000063">
    <property type="protein sequence ID" value="GIJ61071.1"/>
    <property type="molecule type" value="Genomic_DNA"/>
</dbReference>
<organism evidence="2 3">
    <name type="scientific">Virgisporangium aurantiacum</name>
    <dbReference type="NCBI Taxonomy" id="175570"/>
    <lineage>
        <taxon>Bacteria</taxon>
        <taxon>Bacillati</taxon>
        <taxon>Actinomycetota</taxon>
        <taxon>Actinomycetes</taxon>
        <taxon>Micromonosporales</taxon>
        <taxon>Micromonosporaceae</taxon>
        <taxon>Virgisporangium</taxon>
    </lineage>
</organism>
<protein>
    <submittedName>
        <fullName evidence="2">Uncharacterized protein</fullName>
    </submittedName>
</protein>
<name>A0A8J3ZGB0_9ACTN</name>
<feature type="region of interest" description="Disordered" evidence="1">
    <location>
        <begin position="199"/>
        <end position="285"/>
    </location>
</feature>
<proteinExistence type="predicted"/>
<accession>A0A8J3ZGB0</accession>
<sequence>MSVTGSGFELPHPEQVWIHGALLAALRAGGGVSAFCSVDADGVFHDDGGGNWWRMTWIEGDRAVVVGTDSDYSDTLGIEPELDLLAGAPSWFPRAWVRDSDGMLGFAYWWDGRRWDRTPYPEEVEDGHRLVSGILDWFADNVDDPAEVATVMPDLITRAEAARVDEAALARVLDKLAPDGAGTDAAAALAAAELAGLTPARRRPELPSGAAGPRPAGETPESGSAGPRPGRETPESGSAGPRPGRETPELPSGATEAWPSGETPERPSGAADPRPAGETPDPAAWPDLADDIVLAATDPAGTRARVAGWAGAIAVADVPAYLDHACERFLDAGRPDEAAHFFALARKVEDAHEWLLGQGYAVERAHRSFLRFAPRGLLTPAAIQDRLKRLSLHTDAAAAHRMGWELAAVFLDAGSIPYPQLLDDLRPLAAAAGVAESDEEDRIAERFLRSGLLRAAGVPVWRMLSPALVRLCRASAEWTDLLVEVAPAPGGGGERDVWLDVLARGGAGKRLPAAWFFGLGATASRTLLTLADQAGGRLFAPRPGLSDVEVDPVVVEFRRRDPLAFRTRNENRLGPQPLGRNWHSVTDFDDVVARFDATTDVAEAVDQFVRTLNYYNNVDYPPVLRAAWGQPVIREVLDESVTGWLAEAGADDLLGLEIALPRLVPLAEAGIAALDPDRFADPVVTDPVDALLHALRWGIPEELRMPTAPGWVSVVQHRDHLTIAHRGGGMDAYHANGEVVHRDGTPESGQPWFDGTHWYVSRYSAGIRQTFRLGGNGGNGGSGVGLMSVDADTVTRWPEAPVAGAVTFPGADRAGLVRISAGQLWLSTPDGRITARLPFAPTQPAGAVLPPPGWWSRLEPTDPDGSAALRAITREAVTDLVDAALRGPTFLTEALTRILPAVTDPRLREGVESLARVAATTLTDVVRLRDALRLDRPAALPPLLRTGSGLRSGRATADVVTLRTITETLQTAAANDDGPRGMFPLGKVPVPDGGGVAMLRFGGLGSAAIEAAWPWTLETERGRLVDRILAWSATAWGDGRGRLRRLSYSPKTGQSQPVGELWRTPTGVMVIVSFHPHKSYGAEVVEYAPDGVFESFEFPGWTLKNAPVPQGWGGTDRAVAFARLLAERGPVIVEPAAVRELAARTGLTVAEVAAGCYGWPYSIDGSELVPRGILDLFVDPATGERAARGYKAERWLRPLLMPDDPEDLWTVGLDVDRVAAEWREP</sequence>
<evidence type="ECO:0000313" key="3">
    <source>
        <dbReference type="Proteomes" id="UP000612585"/>
    </source>
</evidence>
<comment type="caution">
    <text evidence="2">The sequence shown here is derived from an EMBL/GenBank/DDBJ whole genome shotgun (WGS) entry which is preliminary data.</text>
</comment>